<dbReference type="Pfam" id="PF00106">
    <property type="entry name" value="adh_short"/>
    <property type="match status" value="1"/>
</dbReference>
<evidence type="ECO:0000313" key="7">
    <source>
        <dbReference type="Proteomes" id="UP001302367"/>
    </source>
</evidence>
<dbReference type="EMBL" id="LKMD01000108">
    <property type="protein sequence ID" value="PIA88693.1"/>
    <property type="molecule type" value="Genomic_DNA"/>
</dbReference>
<dbReference type="InterPro" id="IPR036291">
    <property type="entry name" value="NAD(P)-bd_dom_sf"/>
</dbReference>
<evidence type="ECO:0000256" key="1">
    <source>
        <dbReference type="ARBA" id="ARBA00006484"/>
    </source>
</evidence>
<dbReference type="PANTHER" id="PTHR43669">
    <property type="entry name" value="5-KETO-D-GLUCONATE 5-REDUCTASE"/>
    <property type="match status" value="1"/>
</dbReference>
<dbReference type="Proteomes" id="UP000230605">
    <property type="component" value="Chromosome 5"/>
</dbReference>
<proteinExistence type="inferred from homology"/>
<organism evidence="4 6">
    <name type="scientific">Cercospora beticola</name>
    <name type="common">Sugarbeet leaf spot fungus</name>
    <dbReference type="NCBI Taxonomy" id="122368"/>
    <lineage>
        <taxon>Eukaryota</taxon>
        <taxon>Fungi</taxon>
        <taxon>Dikarya</taxon>
        <taxon>Ascomycota</taxon>
        <taxon>Pezizomycotina</taxon>
        <taxon>Dothideomycetes</taxon>
        <taxon>Dothideomycetidae</taxon>
        <taxon>Mycosphaerellales</taxon>
        <taxon>Mycosphaerellaceae</taxon>
        <taxon>Cercospora</taxon>
    </lineage>
</organism>
<dbReference type="GO" id="GO:0016491">
    <property type="term" value="F:oxidoreductase activity"/>
    <property type="evidence" value="ECO:0007669"/>
    <property type="project" value="UniProtKB-KW"/>
</dbReference>
<keyword evidence="2" id="KW-0560">Oxidoreductase</keyword>
<dbReference type="Proteomes" id="UP001302367">
    <property type="component" value="Chromosome 5"/>
</dbReference>
<evidence type="ECO:0000313" key="6">
    <source>
        <dbReference type="Proteomes" id="UP000230605"/>
    </source>
</evidence>
<dbReference type="EMBL" id="CP134188">
    <property type="protein sequence ID" value="WPB03233.1"/>
    <property type="molecule type" value="Genomic_DNA"/>
</dbReference>
<gene>
    <name evidence="4" type="ORF">CB0940_07295</name>
    <name evidence="5" type="ORF">RHO25_007870</name>
</gene>
<protein>
    <recommendedName>
        <fullName evidence="8">Oxidoreductase</fullName>
    </recommendedName>
</protein>
<dbReference type="Gene3D" id="3.40.50.720">
    <property type="entry name" value="NAD(P)-binding Rossmann-like Domain"/>
    <property type="match status" value="1"/>
</dbReference>
<evidence type="ECO:0000256" key="2">
    <source>
        <dbReference type="ARBA" id="ARBA00023002"/>
    </source>
</evidence>
<dbReference type="InterPro" id="IPR002347">
    <property type="entry name" value="SDR_fam"/>
</dbReference>
<evidence type="ECO:0008006" key="8">
    <source>
        <dbReference type="Google" id="ProtNLM"/>
    </source>
</evidence>
<dbReference type="PANTHER" id="PTHR43669:SF3">
    <property type="entry name" value="ALCOHOL DEHYDROGENASE, PUTATIVE (AFU_ORTHOLOGUE AFUA_3G03445)-RELATED"/>
    <property type="match status" value="1"/>
</dbReference>
<dbReference type="AlphaFoldDB" id="A0A2G5H8R8"/>
<comment type="similarity">
    <text evidence="1">Belongs to the short-chain dehydrogenases/reductases (SDR) family.</text>
</comment>
<accession>A0A2G5H8R8</accession>
<sequence length="230" mass="25351">MAPILVVLGSGPGIGLTTAKHFAKKHFSKIVLLSRNSERLEKEKREVEDVAKEAGKEVQVTTISVDLANFDQLREAFASIKQLGEVSTVFFNAARISQSEPLKAPVEELIEDFHITTGAFYITAQWCIPVLQKHNGADASHPPSLIVTSSHLPEEPEPYLLSLSAVKACQQNVVHSLRKAFGEQVHIGVIKVCGVVSPEEPTRNPENIAKEIVGFYEQDRKDWGGDVFVR</sequence>
<reference evidence="4 6" key="1">
    <citation type="submission" date="2015-10" db="EMBL/GenBank/DDBJ databases">
        <title>The cercosporin biosynthetic gene cluster was horizontally transferred to several fungal lineages and shown to be expanded in Cercospora beticola based on microsynteny with recipient genomes.</title>
        <authorList>
            <person name="De Jonge R."/>
            <person name="Ebert M.K."/>
            <person name="Suttle J.C."/>
            <person name="Jurick Ii W.M."/>
            <person name="Secor G.A."/>
            <person name="Thomma B.P."/>
            <person name="Van De Peer Y."/>
            <person name="Bolton M.D."/>
        </authorList>
    </citation>
    <scope>NUCLEOTIDE SEQUENCE [LARGE SCALE GENOMIC DNA]</scope>
    <source>
        <strain evidence="4 6">09-40</strain>
    </source>
</reference>
<keyword evidence="7" id="KW-1185">Reference proteome</keyword>
<reference evidence="5 7" key="2">
    <citation type="submission" date="2023-09" db="EMBL/GenBank/DDBJ databases">
        <title>Complete-Gapless Cercospora beticola genome.</title>
        <authorList>
            <person name="Wyatt N.A."/>
            <person name="Spanner R.E."/>
            <person name="Bolton M.D."/>
        </authorList>
    </citation>
    <scope>NUCLEOTIDE SEQUENCE [LARGE SCALE GENOMIC DNA]</scope>
    <source>
        <strain evidence="5">Cb09-40</strain>
    </source>
</reference>
<feature type="coiled-coil region" evidence="3">
    <location>
        <begin position="30"/>
        <end position="57"/>
    </location>
</feature>
<evidence type="ECO:0000313" key="5">
    <source>
        <dbReference type="EMBL" id="WPB03233.1"/>
    </source>
</evidence>
<evidence type="ECO:0000313" key="4">
    <source>
        <dbReference type="EMBL" id="PIA88693.1"/>
    </source>
</evidence>
<evidence type="ECO:0000256" key="3">
    <source>
        <dbReference type="SAM" id="Coils"/>
    </source>
</evidence>
<dbReference type="SUPFAM" id="SSF51735">
    <property type="entry name" value="NAD(P)-binding Rossmann-fold domains"/>
    <property type="match status" value="1"/>
</dbReference>
<dbReference type="OrthoDB" id="5336600at2759"/>
<name>A0A2G5H8R8_CERBT</name>
<keyword evidence="3" id="KW-0175">Coiled coil</keyword>